<dbReference type="Proteomes" id="UP000308600">
    <property type="component" value="Unassembled WGS sequence"/>
</dbReference>
<evidence type="ECO:0000313" key="1">
    <source>
        <dbReference type="EMBL" id="TFK71667.1"/>
    </source>
</evidence>
<sequence>MASSKRPRTPSRRSSENISSPDSQAPTHKASRTSASPGPTLGPTNGGTKGFQPVQEHSDETQVQQGTPQHPLLCTLPPTCNRKPTPLENSRDLEAHYAKYHAHVCEERGCGCVFPDERLLELHQTECHDPLAAVRKDRGDKIFECHQQTCGRFFQTPKARRLHLIQGHGYPKEYFFAVTNKGIGGLLKKWGDGASMIRREWKPRSEKGGKEDEDRMDEDHEGSGSDEEDNESEASEATANNKTVASTRKATTNAMETDEVDGLVNSLDSLSLVPTHVRFGRGGKASGFVGHNNHNNNTRARGGGRGGTRGQQRGGGRGGGGYGGGQVMDVDVGPGPGLGWASRGRAGVVGVAGRGRGGRGGRARGS</sequence>
<protein>
    <submittedName>
        <fullName evidence="1">Uncharacterized protein</fullName>
    </submittedName>
</protein>
<evidence type="ECO:0000313" key="2">
    <source>
        <dbReference type="Proteomes" id="UP000308600"/>
    </source>
</evidence>
<name>A0ACD3B232_9AGAR</name>
<accession>A0ACD3B232</accession>
<keyword evidence="2" id="KW-1185">Reference proteome</keyword>
<reference evidence="1 2" key="1">
    <citation type="journal article" date="2019" name="Nat. Ecol. Evol.">
        <title>Megaphylogeny resolves global patterns of mushroom evolution.</title>
        <authorList>
            <person name="Varga T."/>
            <person name="Krizsan K."/>
            <person name="Foldi C."/>
            <person name="Dima B."/>
            <person name="Sanchez-Garcia M."/>
            <person name="Sanchez-Ramirez S."/>
            <person name="Szollosi G.J."/>
            <person name="Szarkandi J.G."/>
            <person name="Papp V."/>
            <person name="Albert L."/>
            <person name="Andreopoulos W."/>
            <person name="Angelini C."/>
            <person name="Antonin V."/>
            <person name="Barry K.W."/>
            <person name="Bougher N.L."/>
            <person name="Buchanan P."/>
            <person name="Buyck B."/>
            <person name="Bense V."/>
            <person name="Catcheside P."/>
            <person name="Chovatia M."/>
            <person name="Cooper J."/>
            <person name="Damon W."/>
            <person name="Desjardin D."/>
            <person name="Finy P."/>
            <person name="Geml J."/>
            <person name="Haridas S."/>
            <person name="Hughes K."/>
            <person name="Justo A."/>
            <person name="Karasinski D."/>
            <person name="Kautmanova I."/>
            <person name="Kiss B."/>
            <person name="Kocsube S."/>
            <person name="Kotiranta H."/>
            <person name="LaButti K.M."/>
            <person name="Lechner B.E."/>
            <person name="Liimatainen K."/>
            <person name="Lipzen A."/>
            <person name="Lukacs Z."/>
            <person name="Mihaltcheva S."/>
            <person name="Morgado L.N."/>
            <person name="Niskanen T."/>
            <person name="Noordeloos M.E."/>
            <person name="Ohm R.A."/>
            <person name="Ortiz-Santana B."/>
            <person name="Ovrebo C."/>
            <person name="Racz N."/>
            <person name="Riley R."/>
            <person name="Savchenko A."/>
            <person name="Shiryaev A."/>
            <person name="Soop K."/>
            <person name="Spirin V."/>
            <person name="Szebenyi C."/>
            <person name="Tomsovsky M."/>
            <person name="Tulloss R.E."/>
            <person name="Uehling J."/>
            <person name="Grigoriev I.V."/>
            <person name="Vagvolgyi C."/>
            <person name="Papp T."/>
            <person name="Martin F.M."/>
            <person name="Miettinen O."/>
            <person name="Hibbett D.S."/>
            <person name="Nagy L.G."/>
        </authorList>
    </citation>
    <scope>NUCLEOTIDE SEQUENCE [LARGE SCALE GENOMIC DNA]</scope>
    <source>
        <strain evidence="1 2">NL-1719</strain>
    </source>
</reference>
<dbReference type="EMBL" id="ML208295">
    <property type="protein sequence ID" value="TFK71667.1"/>
    <property type="molecule type" value="Genomic_DNA"/>
</dbReference>
<gene>
    <name evidence="1" type="ORF">BDN72DRAFT_764670</name>
</gene>
<proteinExistence type="predicted"/>
<organism evidence="1 2">
    <name type="scientific">Pluteus cervinus</name>
    <dbReference type="NCBI Taxonomy" id="181527"/>
    <lineage>
        <taxon>Eukaryota</taxon>
        <taxon>Fungi</taxon>
        <taxon>Dikarya</taxon>
        <taxon>Basidiomycota</taxon>
        <taxon>Agaricomycotina</taxon>
        <taxon>Agaricomycetes</taxon>
        <taxon>Agaricomycetidae</taxon>
        <taxon>Agaricales</taxon>
        <taxon>Pluteineae</taxon>
        <taxon>Pluteaceae</taxon>
        <taxon>Pluteus</taxon>
    </lineage>
</organism>